<dbReference type="Gene3D" id="1.10.132.20">
    <property type="entry name" value="Ribosome-recycling factor"/>
    <property type="match status" value="1"/>
</dbReference>
<evidence type="ECO:0000313" key="8">
    <source>
        <dbReference type="Proteomes" id="UP000824469"/>
    </source>
</evidence>
<dbReference type="InterPro" id="IPR002661">
    <property type="entry name" value="Ribosome_recyc_fac"/>
</dbReference>
<evidence type="ECO:0000313" key="7">
    <source>
        <dbReference type="EMBL" id="KAH9331432.1"/>
    </source>
</evidence>
<dbReference type="InterPro" id="IPR036191">
    <property type="entry name" value="RRF_sf"/>
</dbReference>
<dbReference type="AlphaFoldDB" id="A0AA38LS97"/>
<evidence type="ECO:0000256" key="3">
    <source>
        <dbReference type="ARBA" id="ARBA00014063"/>
    </source>
</evidence>
<dbReference type="InterPro" id="IPR023584">
    <property type="entry name" value="Ribosome_recyc_fac_dom"/>
</dbReference>
<dbReference type="GO" id="GO:0043023">
    <property type="term" value="F:ribosomal large subunit binding"/>
    <property type="evidence" value="ECO:0007669"/>
    <property type="project" value="TreeGrafter"/>
</dbReference>
<dbReference type="Gene3D" id="3.30.1360.40">
    <property type="match status" value="1"/>
</dbReference>
<dbReference type="Pfam" id="PF01765">
    <property type="entry name" value="RRF"/>
    <property type="match status" value="1"/>
</dbReference>
<dbReference type="GO" id="GO:0032544">
    <property type="term" value="P:plastid translation"/>
    <property type="evidence" value="ECO:0007669"/>
    <property type="project" value="TreeGrafter"/>
</dbReference>
<keyword evidence="8" id="KW-1185">Reference proteome</keyword>
<gene>
    <name evidence="7" type="ORF">KI387_003540</name>
</gene>
<dbReference type="PANTHER" id="PTHR20982:SF3">
    <property type="entry name" value="MITOCHONDRIAL RIBOSOME RECYCLING FACTOR PSEUDO 1"/>
    <property type="match status" value="1"/>
</dbReference>
<accession>A0AA38LS97</accession>
<feature type="non-terminal residue" evidence="7">
    <location>
        <position position="1"/>
    </location>
</feature>
<protein>
    <recommendedName>
        <fullName evidence="3">Ribosome-recycling factor, chloroplastic</fullName>
    </recommendedName>
    <alternativeName>
        <fullName evidence="5">Ribosome-releasing factor, chloroplastic</fullName>
    </alternativeName>
</protein>
<feature type="domain" description="Ribosome recycling factor" evidence="6">
    <location>
        <begin position="119"/>
        <end position="209"/>
    </location>
</feature>
<comment type="similarity">
    <text evidence="2">Belongs to the RRF family.</text>
</comment>
<evidence type="ECO:0000256" key="1">
    <source>
        <dbReference type="ARBA" id="ARBA00002952"/>
    </source>
</evidence>
<reference evidence="7 8" key="1">
    <citation type="journal article" date="2021" name="Nat. Plants">
        <title>The Taxus genome provides insights into paclitaxel biosynthesis.</title>
        <authorList>
            <person name="Xiong X."/>
            <person name="Gou J."/>
            <person name="Liao Q."/>
            <person name="Li Y."/>
            <person name="Zhou Q."/>
            <person name="Bi G."/>
            <person name="Li C."/>
            <person name="Du R."/>
            <person name="Wang X."/>
            <person name="Sun T."/>
            <person name="Guo L."/>
            <person name="Liang H."/>
            <person name="Lu P."/>
            <person name="Wu Y."/>
            <person name="Zhang Z."/>
            <person name="Ro D.K."/>
            <person name="Shang Y."/>
            <person name="Huang S."/>
            <person name="Yan J."/>
        </authorList>
    </citation>
    <scope>NUCLEOTIDE SEQUENCE [LARGE SCALE GENOMIC DNA]</scope>
    <source>
        <strain evidence="7">Ta-2019</strain>
    </source>
</reference>
<evidence type="ECO:0000256" key="2">
    <source>
        <dbReference type="ARBA" id="ARBA00005912"/>
    </source>
</evidence>
<evidence type="ECO:0000259" key="6">
    <source>
        <dbReference type="Pfam" id="PF01765"/>
    </source>
</evidence>
<dbReference type="Proteomes" id="UP000824469">
    <property type="component" value="Unassembled WGS sequence"/>
</dbReference>
<sequence>DKMTTTFSCATSGSMIASTTRGPKASFTRRGIGVDAGYGAKLYVRSNCVHAKISAGRNGTVASRDKFFGKPLTLRYFHQKMSARTGSCRCATSEETYAAKQLAEEDVTKKMKKALETMKSNFSSIRTGRASPALLDRIQVEYYGSPVNLKSVANVSVADGNSLLVQPFDKSSLKSIEKAITKANLGLNPSSDGNTIRLSIPQLTADRRK</sequence>
<comment type="caution">
    <text evidence="7">The sequence shown here is derived from an EMBL/GenBank/DDBJ whole genome shotgun (WGS) entry which is preliminary data.</text>
</comment>
<dbReference type="FunFam" id="3.30.1360.40:FF:000001">
    <property type="entry name" value="Ribosome-recycling factor"/>
    <property type="match status" value="1"/>
</dbReference>
<evidence type="ECO:0000256" key="4">
    <source>
        <dbReference type="ARBA" id="ARBA00022917"/>
    </source>
</evidence>
<dbReference type="SUPFAM" id="SSF55194">
    <property type="entry name" value="Ribosome recycling factor, RRF"/>
    <property type="match status" value="1"/>
</dbReference>
<dbReference type="PANTHER" id="PTHR20982">
    <property type="entry name" value="RIBOSOME RECYCLING FACTOR"/>
    <property type="match status" value="1"/>
</dbReference>
<feature type="non-terminal residue" evidence="7">
    <location>
        <position position="209"/>
    </location>
</feature>
<name>A0AA38LS97_TAXCH</name>
<keyword evidence="4" id="KW-0648">Protein biosynthesis</keyword>
<evidence type="ECO:0000256" key="5">
    <source>
        <dbReference type="ARBA" id="ARBA00032397"/>
    </source>
</evidence>
<dbReference type="EMBL" id="JAHRHJ020000001">
    <property type="protein sequence ID" value="KAH9331432.1"/>
    <property type="molecule type" value="Genomic_DNA"/>
</dbReference>
<organism evidence="7 8">
    <name type="scientific">Taxus chinensis</name>
    <name type="common">Chinese yew</name>
    <name type="synonym">Taxus wallichiana var. chinensis</name>
    <dbReference type="NCBI Taxonomy" id="29808"/>
    <lineage>
        <taxon>Eukaryota</taxon>
        <taxon>Viridiplantae</taxon>
        <taxon>Streptophyta</taxon>
        <taxon>Embryophyta</taxon>
        <taxon>Tracheophyta</taxon>
        <taxon>Spermatophyta</taxon>
        <taxon>Pinopsida</taxon>
        <taxon>Pinidae</taxon>
        <taxon>Conifers II</taxon>
        <taxon>Cupressales</taxon>
        <taxon>Taxaceae</taxon>
        <taxon>Taxus</taxon>
    </lineage>
</organism>
<comment type="function">
    <text evidence="1">Responsible for the release of ribosomes from messenger RNA at the termination of chloroplastic protein biosynthesis.</text>
</comment>
<dbReference type="GO" id="GO:0009507">
    <property type="term" value="C:chloroplast"/>
    <property type="evidence" value="ECO:0007669"/>
    <property type="project" value="TreeGrafter"/>
</dbReference>
<proteinExistence type="inferred from homology"/>